<protein>
    <submittedName>
        <fullName evidence="4">NADH:flavin oxidoreductase</fullName>
    </submittedName>
</protein>
<reference evidence="4 5" key="1">
    <citation type="submission" date="2020-12" db="EMBL/GenBank/DDBJ databases">
        <authorList>
            <person name="Shan Y."/>
        </authorList>
    </citation>
    <scope>NUCLEOTIDE SEQUENCE [LARGE SCALE GENOMIC DNA]</scope>
    <source>
        <strain evidence="5">csc3.9</strain>
    </source>
</reference>
<dbReference type="AlphaFoldDB" id="A0A7T4UP92"/>
<dbReference type="GO" id="GO:0016491">
    <property type="term" value="F:oxidoreductase activity"/>
    <property type="evidence" value="ECO:0007669"/>
    <property type="project" value="UniProtKB-KW"/>
</dbReference>
<keyword evidence="5" id="KW-1185">Reference proteome</keyword>
<dbReference type="Gene3D" id="3.20.20.70">
    <property type="entry name" value="Aldolase class I"/>
    <property type="match status" value="1"/>
</dbReference>
<dbReference type="InterPro" id="IPR001155">
    <property type="entry name" value="OxRdtase_FMN_N"/>
</dbReference>
<dbReference type="KEGG" id="snan:I6N98_13440"/>
<dbReference type="InterPro" id="IPR051799">
    <property type="entry name" value="NADH_flavin_oxidoreductase"/>
</dbReference>
<dbReference type="GO" id="GO:0010181">
    <property type="term" value="F:FMN binding"/>
    <property type="evidence" value="ECO:0007669"/>
    <property type="project" value="InterPro"/>
</dbReference>
<evidence type="ECO:0000256" key="2">
    <source>
        <dbReference type="ARBA" id="ARBA00023002"/>
    </source>
</evidence>
<name>A0A7T4UP92_9GAMM</name>
<dbReference type="Proteomes" id="UP000596063">
    <property type="component" value="Chromosome"/>
</dbReference>
<dbReference type="PANTHER" id="PTHR43656:SF2">
    <property type="entry name" value="BINDING OXIDOREDUCTASE, PUTATIVE (AFU_ORTHOLOGUE AFUA_2G08260)-RELATED"/>
    <property type="match status" value="1"/>
</dbReference>
<dbReference type="RefSeq" id="WP_198568863.1">
    <property type="nucleotide sequence ID" value="NZ_CP066167.1"/>
</dbReference>
<dbReference type="InterPro" id="IPR013785">
    <property type="entry name" value="Aldolase_TIM"/>
</dbReference>
<sequence>MNHTHPALIPGSLNTLFLRNRIIKAGTFENMTPGGKPSQRLELFHSQFADGGVAMTTIGYCAVATEGALNANMMVMEEAIRDKLEALISSLHAKGCKVSGQMGHCGAFSKNRNLTVRPKGPSKGLNILGFTEGMWLADAMSIGDIDDMVGKYRSAALFMKSVGFDALEIHFGHGYGLCQFLSPLTNRRTDEYGGSLENRLRLPLRVLAAVRDAVGQDYPILGKISMSEGRRGGLDYDDAVVIAKALDENGIDGIVTSGGTSTMNPMLMFRGKSILPALLEHEKSRAMRLLYRLVGKKMFPSMPFYELYFIEQAKRIRKAVNCKLIYIGGASSGRSLETLFSAGFDFVQLGRALLADPDLPKQLHSDPHAASRCTHCNRCVGTIESPLGIHCTEYGLTLADSESQSHRAGE</sequence>
<proteinExistence type="predicted"/>
<feature type="domain" description="NADH:flavin oxidoreductase/NADH oxidase N-terminal" evidence="3">
    <location>
        <begin position="16"/>
        <end position="252"/>
    </location>
</feature>
<accession>A0A7T4UP92</accession>
<keyword evidence="1" id="KW-0285">Flavoprotein</keyword>
<evidence type="ECO:0000313" key="5">
    <source>
        <dbReference type="Proteomes" id="UP000596063"/>
    </source>
</evidence>
<evidence type="ECO:0000259" key="3">
    <source>
        <dbReference type="Pfam" id="PF00724"/>
    </source>
</evidence>
<evidence type="ECO:0000256" key="1">
    <source>
        <dbReference type="ARBA" id="ARBA00022630"/>
    </source>
</evidence>
<dbReference type="Pfam" id="PF00724">
    <property type="entry name" value="Oxidored_FMN"/>
    <property type="match status" value="1"/>
</dbReference>
<dbReference type="CDD" id="cd02803">
    <property type="entry name" value="OYE_like_FMN_family"/>
    <property type="match status" value="1"/>
</dbReference>
<organism evidence="4 5">
    <name type="scientific">Spongiibacter nanhainus</name>
    <dbReference type="NCBI Taxonomy" id="2794344"/>
    <lineage>
        <taxon>Bacteria</taxon>
        <taxon>Pseudomonadati</taxon>
        <taxon>Pseudomonadota</taxon>
        <taxon>Gammaproteobacteria</taxon>
        <taxon>Cellvibrionales</taxon>
        <taxon>Spongiibacteraceae</taxon>
        <taxon>Spongiibacter</taxon>
    </lineage>
</organism>
<dbReference type="SUPFAM" id="SSF51395">
    <property type="entry name" value="FMN-linked oxidoreductases"/>
    <property type="match status" value="1"/>
</dbReference>
<gene>
    <name evidence="4" type="ORF">I6N98_13440</name>
</gene>
<evidence type="ECO:0000313" key="4">
    <source>
        <dbReference type="EMBL" id="QQD17362.1"/>
    </source>
</evidence>
<dbReference type="PANTHER" id="PTHR43656">
    <property type="entry name" value="BINDING OXIDOREDUCTASE, PUTATIVE (AFU_ORTHOLOGUE AFUA_2G08260)-RELATED"/>
    <property type="match status" value="1"/>
</dbReference>
<dbReference type="EMBL" id="CP066167">
    <property type="protein sequence ID" value="QQD17362.1"/>
    <property type="molecule type" value="Genomic_DNA"/>
</dbReference>
<keyword evidence="2" id="KW-0560">Oxidoreductase</keyword>